<dbReference type="GO" id="GO:0006629">
    <property type="term" value="P:lipid metabolic process"/>
    <property type="evidence" value="ECO:0007669"/>
    <property type="project" value="UniProtKB-KW"/>
</dbReference>
<dbReference type="PANTHER" id="PTHR47221:SF5">
    <property type="entry name" value="FIBRINOGEN C-TERMINAL DOMAIN-CONTAINING PROTEIN"/>
    <property type="match status" value="1"/>
</dbReference>
<proteinExistence type="predicted"/>
<comment type="subcellular location">
    <subcellularLocation>
        <location evidence="1">Cell projection</location>
        <location evidence="1">Lamellipodium</location>
    </subcellularLocation>
    <subcellularLocation>
        <location evidence="2">Secreted</location>
    </subcellularLocation>
</comment>
<feature type="chain" id="PRO_5034320405" description="Angiopoietin-related protein 3" evidence="17">
    <location>
        <begin position="20"/>
        <end position="422"/>
    </location>
</feature>
<keyword evidence="4" id="KW-0037">Angiogenesis</keyword>
<dbReference type="GO" id="GO:0042730">
    <property type="term" value="P:fibrinolysis"/>
    <property type="evidence" value="ECO:0007669"/>
    <property type="project" value="TreeGrafter"/>
</dbReference>
<evidence type="ECO:0000256" key="2">
    <source>
        <dbReference type="ARBA" id="ARBA00004613"/>
    </source>
</evidence>
<evidence type="ECO:0000256" key="7">
    <source>
        <dbReference type="ARBA" id="ARBA00022889"/>
    </source>
</evidence>
<dbReference type="GO" id="GO:0030674">
    <property type="term" value="F:protein-macromolecule adaptor activity"/>
    <property type="evidence" value="ECO:0007669"/>
    <property type="project" value="TreeGrafter"/>
</dbReference>
<dbReference type="GO" id="GO:0072377">
    <property type="term" value="P:blood coagulation, common pathway"/>
    <property type="evidence" value="ECO:0007669"/>
    <property type="project" value="TreeGrafter"/>
</dbReference>
<evidence type="ECO:0000256" key="10">
    <source>
        <dbReference type="ARBA" id="ARBA00023157"/>
    </source>
</evidence>
<dbReference type="GO" id="GO:0005577">
    <property type="term" value="C:fibrinogen complex"/>
    <property type="evidence" value="ECO:0007669"/>
    <property type="project" value="TreeGrafter"/>
</dbReference>
<reference evidence="19" key="1">
    <citation type="submission" date="2025-08" db="UniProtKB">
        <authorList>
            <consortium name="Ensembl"/>
        </authorList>
    </citation>
    <scope>IDENTIFICATION</scope>
</reference>
<keyword evidence="11" id="KW-0325">Glycoprotein</keyword>
<evidence type="ECO:0000256" key="8">
    <source>
        <dbReference type="ARBA" id="ARBA00023054"/>
    </source>
</evidence>
<evidence type="ECO:0000256" key="3">
    <source>
        <dbReference type="ARBA" id="ARBA00022525"/>
    </source>
</evidence>
<feature type="signal peptide" evidence="17">
    <location>
        <begin position="1"/>
        <end position="19"/>
    </location>
</feature>
<sequence length="422" mass="48872">MKIILLLLFIAPLALSVRAEKDLSLLDSAASPETKSRFAMLDDVRILANGLLQLGHGLKDFVHKTKGQMNDIFQKLYIFDRSFYELSLQTSEIKEEEEQLRQTTARLQINNEEIKNLSQEMNLKIEDLIQNKIQLQEKVWGLEDKVTKLHYPAYRAGDKEISSLKAFVEQQDNHIKQLHKIVEDQHVQLDKQHNQIMELEDKATPDCTALYNSGTRSSGIYTIKPNSSEAFDVYCEMKFGTSWTVIQNRVDGSLDFNQTWDAYTNGFGDLNEEFWLGLNKTYSITKQGDYILRIELQDWKDNKRYIEYAFTLGGPETDYVLQLSRISGSIPNALPEQTELRFSTADHDMATINDLDCPQNYLGGWWHSECEETNLNGKYVAPRSKGRLDRTKGLYWKPRNGRYYLLKSTRIMIHPTDLKIFD</sequence>
<dbReference type="SUPFAM" id="SSF56496">
    <property type="entry name" value="Fibrinogen C-terminal domain-like"/>
    <property type="match status" value="1"/>
</dbReference>
<evidence type="ECO:0000256" key="14">
    <source>
        <dbReference type="ARBA" id="ARBA00069520"/>
    </source>
</evidence>
<evidence type="ECO:0000259" key="18">
    <source>
        <dbReference type="PROSITE" id="PS51406"/>
    </source>
</evidence>
<reference evidence="19" key="2">
    <citation type="submission" date="2025-09" db="UniProtKB">
        <authorList>
            <consortium name="Ensembl"/>
        </authorList>
    </citation>
    <scope>IDENTIFICATION</scope>
</reference>
<dbReference type="Pfam" id="PF00147">
    <property type="entry name" value="Fibrinogen_C"/>
    <property type="match status" value="1"/>
</dbReference>
<keyword evidence="7" id="KW-0130">Cell adhesion</keyword>
<keyword evidence="6 17" id="KW-0732">Signal</keyword>
<evidence type="ECO:0000256" key="6">
    <source>
        <dbReference type="ARBA" id="ARBA00022729"/>
    </source>
</evidence>
<accession>A0A8C3M3P7</accession>
<comment type="subunit">
    <text evidence="13">Interacts with ANGPTL8. Interacts with ITGB3.</text>
</comment>
<dbReference type="GO" id="GO:0070328">
    <property type="term" value="P:triglyceride homeostasis"/>
    <property type="evidence" value="ECO:0007669"/>
    <property type="project" value="UniProtKB-ARBA"/>
</dbReference>
<dbReference type="GO" id="GO:0070527">
    <property type="term" value="P:platelet aggregation"/>
    <property type="evidence" value="ECO:0007669"/>
    <property type="project" value="TreeGrafter"/>
</dbReference>
<dbReference type="GO" id="GO:0005201">
    <property type="term" value="F:extracellular matrix structural constituent"/>
    <property type="evidence" value="ECO:0007669"/>
    <property type="project" value="TreeGrafter"/>
</dbReference>
<dbReference type="GO" id="GO:0008201">
    <property type="term" value="F:heparin binding"/>
    <property type="evidence" value="ECO:0007669"/>
    <property type="project" value="UniProtKB-KW"/>
</dbReference>
<evidence type="ECO:0000313" key="20">
    <source>
        <dbReference type="Proteomes" id="UP000694543"/>
    </source>
</evidence>
<keyword evidence="20" id="KW-1185">Reference proteome</keyword>
<keyword evidence="10" id="KW-1015">Disulfide bond</keyword>
<keyword evidence="5" id="KW-0358">Heparin-binding</keyword>
<dbReference type="InterPro" id="IPR002181">
    <property type="entry name" value="Fibrinogen_a/b/g_C_dom"/>
</dbReference>
<dbReference type="GO" id="GO:0042632">
    <property type="term" value="P:cholesterol homeostasis"/>
    <property type="evidence" value="ECO:0007669"/>
    <property type="project" value="UniProtKB-ARBA"/>
</dbReference>
<evidence type="ECO:0000256" key="5">
    <source>
        <dbReference type="ARBA" id="ARBA00022674"/>
    </source>
</evidence>
<keyword evidence="3" id="KW-0964">Secreted</keyword>
<dbReference type="AlphaFoldDB" id="A0A8C3M3P7"/>
<evidence type="ECO:0000256" key="1">
    <source>
        <dbReference type="ARBA" id="ARBA00004510"/>
    </source>
</evidence>
<evidence type="ECO:0000256" key="13">
    <source>
        <dbReference type="ARBA" id="ARBA00062950"/>
    </source>
</evidence>
<dbReference type="Proteomes" id="UP000694543">
    <property type="component" value="Unplaced"/>
</dbReference>
<dbReference type="FunFam" id="3.90.215.10:FF:000008">
    <property type="entry name" value="Angiopoietin like 3"/>
    <property type="match status" value="1"/>
</dbReference>
<dbReference type="GO" id="GO:0001525">
    <property type="term" value="P:angiogenesis"/>
    <property type="evidence" value="ECO:0007669"/>
    <property type="project" value="UniProtKB-KW"/>
</dbReference>
<evidence type="ECO:0000256" key="4">
    <source>
        <dbReference type="ARBA" id="ARBA00022657"/>
    </source>
</evidence>
<dbReference type="PROSITE" id="PS51406">
    <property type="entry name" value="FIBRINOGEN_C_2"/>
    <property type="match status" value="1"/>
</dbReference>
<keyword evidence="8 16" id="KW-0175">Coiled coil</keyword>
<evidence type="ECO:0000256" key="12">
    <source>
        <dbReference type="ARBA" id="ARBA00023273"/>
    </source>
</evidence>
<dbReference type="GO" id="GO:0090318">
    <property type="term" value="P:regulation of chylomicron remodeling"/>
    <property type="evidence" value="ECO:0007669"/>
    <property type="project" value="UniProtKB-ARBA"/>
</dbReference>
<dbReference type="InterPro" id="IPR037579">
    <property type="entry name" value="FIB_ANG-like"/>
</dbReference>
<dbReference type="GO" id="GO:0004859">
    <property type="term" value="F:phospholipase inhibitor activity"/>
    <property type="evidence" value="ECO:0007669"/>
    <property type="project" value="UniProtKB-ARBA"/>
</dbReference>
<protein>
    <recommendedName>
        <fullName evidence="14">Angiopoietin-related protein 3</fullName>
    </recommendedName>
    <alternativeName>
        <fullName evidence="15">Angiopoietin-like protein 3</fullName>
    </alternativeName>
</protein>
<organism evidence="19 20">
    <name type="scientific">Chrysolophus pictus</name>
    <name type="common">Golden pheasant</name>
    <name type="synonym">Phasianus pictus</name>
    <dbReference type="NCBI Taxonomy" id="9089"/>
    <lineage>
        <taxon>Eukaryota</taxon>
        <taxon>Metazoa</taxon>
        <taxon>Chordata</taxon>
        <taxon>Craniata</taxon>
        <taxon>Vertebrata</taxon>
        <taxon>Euteleostomi</taxon>
        <taxon>Archelosauria</taxon>
        <taxon>Archosauria</taxon>
        <taxon>Dinosauria</taxon>
        <taxon>Saurischia</taxon>
        <taxon>Theropoda</taxon>
        <taxon>Coelurosauria</taxon>
        <taxon>Aves</taxon>
        <taxon>Neognathae</taxon>
        <taxon>Galloanserae</taxon>
        <taxon>Galliformes</taxon>
        <taxon>Phasianidae</taxon>
        <taxon>Phasianinae</taxon>
        <taxon>Chrysolophus</taxon>
    </lineage>
</organism>
<evidence type="ECO:0000313" key="19">
    <source>
        <dbReference type="Ensembl" id="ENSCPIP00010016255.1"/>
    </source>
</evidence>
<keyword evidence="9" id="KW-0443">Lipid metabolism</keyword>
<dbReference type="InterPro" id="IPR036056">
    <property type="entry name" value="Fibrinogen-like_C"/>
</dbReference>
<dbReference type="CDD" id="cd00087">
    <property type="entry name" value="FReD"/>
    <property type="match status" value="1"/>
</dbReference>
<keyword evidence="12" id="KW-0966">Cell projection</keyword>
<evidence type="ECO:0000256" key="15">
    <source>
        <dbReference type="ARBA" id="ARBA00083172"/>
    </source>
</evidence>
<dbReference type="GO" id="GO:0030027">
    <property type="term" value="C:lamellipodium"/>
    <property type="evidence" value="ECO:0007669"/>
    <property type="project" value="UniProtKB-SubCell"/>
</dbReference>
<evidence type="ECO:0000256" key="9">
    <source>
        <dbReference type="ARBA" id="ARBA00023098"/>
    </source>
</evidence>
<dbReference type="GO" id="GO:0009986">
    <property type="term" value="C:cell surface"/>
    <property type="evidence" value="ECO:0007669"/>
    <property type="project" value="UniProtKB-ARBA"/>
</dbReference>
<dbReference type="GO" id="GO:0055091">
    <property type="term" value="P:phospholipid homeostasis"/>
    <property type="evidence" value="ECO:0007669"/>
    <property type="project" value="UniProtKB-ARBA"/>
</dbReference>
<evidence type="ECO:0000256" key="17">
    <source>
        <dbReference type="SAM" id="SignalP"/>
    </source>
</evidence>
<dbReference type="SMART" id="SM00186">
    <property type="entry name" value="FBG"/>
    <property type="match status" value="1"/>
</dbReference>
<name>A0A8C3M3P7_CHRPC</name>
<feature type="domain" description="Fibrinogen C-terminal" evidence="18">
    <location>
        <begin position="198"/>
        <end position="417"/>
    </location>
</feature>
<evidence type="ECO:0000256" key="11">
    <source>
        <dbReference type="ARBA" id="ARBA00023180"/>
    </source>
</evidence>
<dbReference type="GO" id="GO:0034116">
    <property type="term" value="P:positive regulation of heterotypic cell-cell adhesion"/>
    <property type="evidence" value="ECO:0007669"/>
    <property type="project" value="TreeGrafter"/>
</dbReference>
<dbReference type="Ensembl" id="ENSCPIT00010019362.1">
    <property type="protein sequence ID" value="ENSCPIP00010016255.1"/>
    <property type="gene ID" value="ENSCPIG00010012967.1"/>
</dbReference>
<dbReference type="Gene3D" id="3.90.215.10">
    <property type="entry name" value="Gamma Fibrinogen, chain A, domain 1"/>
    <property type="match status" value="1"/>
</dbReference>
<dbReference type="GO" id="GO:0010903">
    <property type="term" value="P:negative regulation of very-low-density lipoprotein particle remodeling"/>
    <property type="evidence" value="ECO:0007669"/>
    <property type="project" value="UniProtKB-ARBA"/>
</dbReference>
<dbReference type="PANTHER" id="PTHR47221">
    <property type="entry name" value="FIBRINOGEN ALPHA CHAIN"/>
    <property type="match status" value="1"/>
</dbReference>
<dbReference type="InterPro" id="IPR014716">
    <property type="entry name" value="Fibrinogen_a/b/g_C_1"/>
</dbReference>
<feature type="coiled-coil region" evidence="16">
    <location>
        <begin position="86"/>
        <end position="145"/>
    </location>
</feature>
<evidence type="ECO:0000256" key="16">
    <source>
        <dbReference type="SAM" id="Coils"/>
    </source>
</evidence>